<proteinExistence type="predicted"/>
<dbReference type="AlphaFoldDB" id="Q4S166"/>
<gene>
    <name evidence="1" type="ORF">GSTENG00025693001</name>
</gene>
<name>Q4S166_TETNG</name>
<accession>Q4S166</accession>
<reference evidence="1" key="1">
    <citation type="journal article" date="2004" name="Nature">
        <title>Genome duplication in the teleost fish Tetraodon nigroviridis reveals the early vertebrate proto-karyotype.</title>
        <authorList>
            <person name="Jaillon O."/>
            <person name="Aury J.-M."/>
            <person name="Brunet F."/>
            <person name="Petit J.-L."/>
            <person name="Stange-Thomann N."/>
            <person name="Mauceli E."/>
            <person name="Bouneau L."/>
            <person name="Fischer C."/>
            <person name="Ozouf-Costaz C."/>
            <person name="Bernot A."/>
            <person name="Nicaud S."/>
            <person name="Jaffe D."/>
            <person name="Fisher S."/>
            <person name="Lutfalla G."/>
            <person name="Dossat C."/>
            <person name="Segurens B."/>
            <person name="Dasilva C."/>
            <person name="Salanoubat M."/>
            <person name="Levy M."/>
            <person name="Boudet N."/>
            <person name="Castellano S."/>
            <person name="Anthouard V."/>
            <person name="Jubin C."/>
            <person name="Castelli V."/>
            <person name="Katinka M."/>
            <person name="Vacherie B."/>
            <person name="Biemont C."/>
            <person name="Skalli Z."/>
            <person name="Cattolico L."/>
            <person name="Poulain J."/>
            <person name="De Berardinis V."/>
            <person name="Cruaud C."/>
            <person name="Duprat S."/>
            <person name="Brottier P."/>
            <person name="Coutanceau J.-P."/>
            <person name="Gouzy J."/>
            <person name="Parra G."/>
            <person name="Lardier G."/>
            <person name="Chapple C."/>
            <person name="McKernan K.J."/>
            <person name="McEwan P."/>
            <person name="Bosak S."/>
            <person name="Kellis M."/>
            <person name="Volff J.-N."/>
            <person name="Guigo R."/>
            <person name="Zody M.C."/>
            <person name="Mesirov J."/>
            <person name="Lindblad-Toh K."/>
            <person name="Birren B."/>
            <person name="Nusbaum C."/>
            <person name="Kahn D."/>
            <person name="Robinson-Rechavi M."/>
            <person name="Laudet V."/>
            <person name="Schachter V."/>
            <person name="Quetier F."/>
            <person name="Saurin W."/>
            <person name="Scarpelli C."/>
            <person name="Wincker P."/>
            <person name="Lander E.S."/>
            <person name="Weissenbach J."/>
            <person name="Roest Crollius H."/>
        </authorList>
    </citation>
    <scope>NUCLEOTIDE SEQUENCE [LARGE SCALE GENOMIC DNA]</scope>
</reference>
<dbReference type="EMBL" id="CAAE01014769">
    <property type="protein sequence ID" value="CAG05616.1"/>
    <property type="molecule type" value="Genomic_DNA"/>
</dbReference>
<comment type="caution">
    <text evidence="1">The sequence shown here is derived from an EMBL/GenBank/DDBJ whole genome shotgun (WGS) entry which is preliminary data.</text>
</comment>
<evidence type="ECO:0000313" key="1">
    <source>
        <dbReference type="EMBL" id="CAG05616.1"/>
    </source>
</evidence>
<protein>
    <submittedName>
        <fullName evidence="1">(spotted green pufferfish) hypothetical protein</fullName>
    </submittedName>
</protein>
<reference evidence="1" key="2">
    <citation type="submission" date="2004-02" db="EMBL/GenBank/DDBJ databases">
        <authorList>
            <consortium name="Genoscope"/>
            <consortium name="Whitehead Institute Centre for Genome Research"/>
        </authorList>
    </citation>
    <scope>NUCLEOTIDE SEQUENCE</scope>
</reference>
<dbReference type="KEGG" id="tng:GSTEN00025693G001"/>
<sequence length="44" mass="5069">MLACAGTEAQRHLYRHQTAPEINQVKFHFRNEMRSPGVVFKGPD</sequence>
<organism evidence="1">
    <name type="scientific">Tetraodon nigroviridis</name>
    <name type="common">Spotted green pufferfish</name>
    <name type="synonym">Chelonodon nigroviridis</name>
    <dbReference type="NCBI Taxonomy" id="99883"/>
    <lineage>
        <taxon>Eukaryota</taxon>
        <taxon>Metazoa</taxon>
        <taxon>Chordata</taxon>
        <taxon>Craniata</taxon>
        <taxon>Vertebrata</taxon>
        <taxon>Euteleostomi</taxon>
        <taxon>Actinopterygii</taxon>
        <taxon>Neopterygii</taxon>
        <taxon>Teleostei</taxon>
        <taxon>Neoteleostei</taxon>
        <taxon>Acanthomorphata</taxon>
        <taxon>Eupercaria</taxon>
        <taxon>Tetraodontiformes</taxon>
        <taxon>Tetradontoidea</taxon>
        <taxon>Tetraodontidae</taxon>
        <taxon>Tetraodon</taxon>
    </lineage>
</organism>